<evidence type="ECO:0000313" key="1">
    <source>
        <dbReference type="EMBL" id="KAJ2810825.1"/>
    </source>
</evidence>
<dbReference type="Proteomes" id="UP001140096">
    <property type="component" value="Unassembled WGS sequence"/>
</dbReference>
<gene>
    <name evidence="1" type="ORF">H4S07_002448</name>
</gene>
<name>A0ACC1LLK0_9FUNG</name>
<comment type="caution">
    <text evidence="1">The sequence shown here is derived from an EMBL/GenBank/DDBJ whole genome shotgun (WGS) entry which is preliminary data.</text>
</comment>
<dbReference type="EMBL" id="JANBUP010000604">
    <property type="protein sequence ID" value="KAJ2810825.1"/>
    <property type="molecule type" value="Genomic_DNA"/>
</dbReference>
<protein>
    <submittedName>
        <fullName evidence="1">Uncharacterized protein</fullName>
    </submittedName>
</protein>
<proteinExistence type="predicted"/>
<accession>A0ACC1LLK0</accession>
<organism evidence="1 2">
    <name type="scientific">Coemansia furcata</name>
    <dbReference type="NCBI Taxonomy" id="417177"/>
    <lineage>
        <taxon>Eukaryota</taxon>
        <taxon>Fungi</taxon>
        <taxon>Fungi incertae sedis</taxon>
        <taxon>Zoopagomycota</taxon>
        <taxon>Kickxellomycotina</taxon>
        <taxon>Kickxellomycetes</taxon>
        <taxon>Kickxellales</taxon>
        <taxon>Kickxellaceae</taxon>
        <taxon>Coemansia</taxon>
    </lineage>
</organism>
<keyword evidence="2" id="KW-1185">Reference proteome</keyword>
<evidence type="ECO:0000313" key="2">
    <source>
        <dbReference type="Proteomes" id="UP001140096"/>
    </source>
</evidence>
<sequence length="826" mass="91755">MSVELEALNANSSGLQQPVTLNPTAKSVMAPAAALPGHPLLKNLPRLTVPEHLLLCEESGEPLIAVCQLDAQTAQLVSAIGGKLLHNTLSAVLASPSLLARCFLSNGSNAPLNMDLVAVVAFCNSANVVAETVNLTAALDTGISSIERLLRRNYSVLDKPALARAAAILALVTAVLPSDDNKTASAMMIRIACVVIRLVYPDVADRKPDGLALGWFTRYAQNSSMRQPWMTWWARVPAAVVRRWIAVLRADALESVERLLSGLTSDRIIAMRLIEGEGSVRWVGSLELLRLIDDANEQLCNYQLDFTERLACQTEDGVVNDSIKGFEFCHTAILKLFDVDKELLRWMDNMRFRFGSAQAVQQARDKWAEENLFNVFLYPFLFDLDDKMFLLVTEVHNRMGQRYLAAHGRQAELALSQRMVNVDTYSEQQVRADVMPEWPLMASSVMNVIRASNPYLVMSVRRSSLVQDVMDTLLGNKAGMARVRFPLKVRFVEGGEDGVDMGGVQKEMFALLIPQLLAPERGLFVYTDDYNKRYLWPNAASPHSLADFEAVGALLGMAFTNGIQIDSTTAPLAPLLISQLGVNHCPLNTTKMPLDALMAYVATSFTELTAGLQLLLDWDESTQGSVEDVFCRSFEVSATGVGTVPLIPNGEYISVTGANRQHYVRRYLEYIGYEHVQAQILAVRRGFMQAADGVIFRTLRPHDLVVWMSNNEYDTIEVDELEQTARYDDEYTEDHPVVKRFWRVVRGMDQNQLRQLLAFVTASDRLPFGGCNNITFVIQRNGPDSDRLPTALTCFGRLLLPAYSTDEKMQQQLLTAISNFSGFGLV</sequence>
<reference evidence="1" key="1">
    <citation type="submission" date="2022-07" db="EMBL/GenBank/DDBJ databases">
        <title>Phylogenomic reconstructions and comparative analyses of Kickxellomycotina fungi.</title>
        <authorList>
            <person name="Reynolds N.K."/>
            <person name="Stajich J.E."/>
            <person name="Barry K."/>
            <person name="Grigoriev I.V."/>
            <person name="Crous P."/>
            <person name="Smith M.E."/>
        </authorList>
    </citation>
    <scope>NUCLEOTIDE SEQUENCE</scope>
    <source>
        <strain evidence="1">CBS 102833</strain>
    </source>
</reference>